<evidence type="ECO:0000313" key="3">
    <source>
        <dbReference type="Proteomes" id="UP000008065"/>
    </source>
</evidence>
<reference evidence="3" key="1">
    <citation type="journal article" date="2011" name="Genetics">
        <title>Massive changes in genome architecture accompany the transition to self-fertility in the filamentous fungus Neurospora tetrasperma.</title>
        <authorList>
            <person name="Ellison C.E."/>
            <person name="Stajich J.E."/>
            <person name="Jacobson D.J."/>
            <person name="Natvig D.O."/>
            <person name="Lapidus A."/>
            <person name="Foster B."/>
            <person name="Aerts A."/>
            <person name="Riley R."/>
            <person name="Lindquist E.A."/>
            <person name="Grigoriev I.V."/>
            <person name="Taylor J.W."/>
        </authorList>
    </citation>
    <scope>NUCLEOTIDE SEQUENCE [LARGE SCALE GENOMIC DNA]</scope>
    <source>
        <strain evidence="3">FGSC 2508 / P0657</strain>
    </source>
</reference>
<proteinExistence type="predicted"/>
<keyword evidence="1" id="KW-1133">Transmembrane helix</keyword>
<gene>
    <name evidence="2" type="ORF">NEUTE1DRAFT_39530</name>
</gene>
<sequence>MTVMTAIYGVSFALLCVVMWFFPEPKLSAVCGILILIGWDVTFHLREIIALQKEQLQEHQIAKLTTDKIDEYTTLYGTLVEKVLVLNKDLLFQNQEILAHSKEKLAHDKDKLSQEKETLPQYKEIVAMQKEILGSRKERADQKSNAGLAHEKETLNQYKETGSVHRELLDQCREILGCQRRLVLTTDRSAVLQLRMGDMVMVQLRQLDVLLRKLGVEVRPPLPPGAGLRPSRPGDHAQ</sequence>
<dbReference type="AlphaFoldDB" id="F8MGD3"/>
<keyword evidence="3" id="KW-1185">Reference proteome</keyword>
<keyword evidence="1" id="KW-0812">Transmembrane</keyword>
<organism evidence="2 3">
    <name type="scientific">Neurospora tetrasperma (strain FGSC 2508 / ATCC MYA-4615 / P0657)</name>
    <dbReference type="NCBI Taxonomy" id="510951"/>
    <lineage>
        <taxon>Eukaryota</taxon>
        <taxon>Fungi</taxon>
        <taxon>Dikarya</taxon>
        <taxon>Ascomycota</taxon>
        <taxon>Pezizomycotina</taxon>
        <taxon>Sordariomycetes</taxon>
        <taxon>Sordariomycetidae</taxon>
        <taxon>Sordariales</taxon>
        <taxon>Sordariaceae</taxon>
        <taxon>Neurospora</taxon>
    </lineage>
</organism>
<name>F8MGD3_NEUT8</name>
<evidence type="ECO:0000256" key="1">
    <source>
        <dbReference type="SAM" id="Phobius"/>
    </source>
</evidence>
<dbReference type="VEuPathDB" id="FungiDB:NEUTE1DRAFT_39530"/>
<dbReference type="KEGG" id="nte:NEUTE1DRAFT39530"/>
<dbReference type="Proteomes" id="UP000008065">
    <property type="component" value="Unassembled WGS sequence"/>
</dbReference>
<evidence type="ECO:0000313" key="2">
    <source>
        <dbReference type="EMBL" id="EGO58608.1"/>
    </source>
</evidence>
<feature type="transmembrane region" description="Helical" evidence="1">
    <location>
        <begin position="6"/>
        <end position="22"/>
    </location>
</feature>
<dbReference type="RefSeq" id="XP_009848800.1">
    <property type="nucleotide sequence ID" value="XM_009850498.1"/>
</dbReference>
<dbReference type="GeneID" id="20827695"/>
<accession>F8MGD3</accession>
<dbReference type="HOGENOM" id="CLU_1166121_0_0_1"/>
<dbReference type="OrthoDB" id="10334122at2759"/>
<keyword evidence="1" id="KW-0472">Membrane</keyword>
<dbReference type="EMBL" id="GL891303">
    <property type="protein sequence ID" value="EGO58608.1"/>
    <property type="molecule type" value="Genomic_DNA"/>
</dbReference>
<protein>
    <submittedName>
        <fullName evidence="2">Uncharacterized protein</fullName>
    </submittedName>
</protein>